<dbReference type="InterPro" id="IPR018702">
    <property type="entry name" value="DUF2207"/>
</dbReference>
<evidence type="ECO:0000313" key="6">
    <source>
        <dbReference type="Proteomes" id="UP000032214"/>
    </source>
</evidence>
<name>A0A0D2GNT7_9BACT</name>
<feature type="transmembrane region" description="Helical" evidence="2">
    <location>
        <begin position="228"/>
        <end position="250"/>
    </location>
</feature>
<accession>A0A0D2GNT7</accession>
<dbReference type="AlphaFoldDB" id="A0A0D2GNT7"/>
<dbReference type="eggNOG" id="COG4907">
    <property type="taxonomic scope" value="Bacteria"/>
</dbReference>
<sequence>MAISLNGQERILSFTSDIQVFEDGKLNVTETINVNVTNNIIKHGIFRYLPRAYKRAWYGVYHFNIYIKQIMCDHNPCLYRVEDDGFYKVVYIGDKYNLISPGVHTYTISYTIDRQINIVRDRAHLSWNVAGFYWQFAIDKILAKVTLPLNIAQQEVMYQAYTGYLAEDGKNYTARWISPHSLLFQTSNPLQRSLYNQTQDMTIEVTWPAHKTVQPSFFAILKYNFLDYILHIWTLLSGCILISFGLYGWYKFRYLQRPRVIIPRFYPPEKLTPGQLAYVLNITDPGVLLASELVAMAVKGYLRIEYVKGGFFFGSTYILHALHKPNSSTIYYDIYTTLFKNTSTLTINEKNAIFVAQAREILKSYYEKLIEPYRDFNYVYQSVIDIIWVVSIIGCFISSYLFLFDMGFAIVAALGISLLAYIARRFSYSYTLVGRQLRDDIIGFKMFLSTTDIDRMQVIGTPPDKNPQLYEKYLPYAMALGIENKWNSQFASQFKLREKSNMPYVPVWYQGPYYGLYNFNANSFASQIQSFSKPKPTTWPGGSGGSGGSGGAGSGRGGGGGGGW</sequence>
<evidence type="ECO:0000256" key="2">
    <source>
        <dbReference type="SAM" id="Phobius"/>
    </source>
</evidence>
<feature type="transmembrane region" description="Helical" evidence="2">
    <location>
        <begin position="406"/>
        <end position="423"/>
    </location>
</feature>
<dbReference type="Pfam" id="PF09972">
    <property type="entry name" value="DUF2207"/>
    <property type="match status" value="1"/>
</dbReference>
<evidence type="ECO:0000259" key="3">
    <source>
        <dbReference type="Pfam" id="PF09972"/>
    </source>
</evidence>
<evidence type="ECO:0000313" key="5">
    <source>
        <dbReference type="EMBL" id="KIX85064.1"/>
    </source>
</evidence>
<keyword evidence="2" id="KW-1133">Transmembrane helix</keyword>
<feature type="region of interest" description="Disordered" evidence="1">
    <location>
        <begin position="531"/>
        <end position="564"/>
    </location>
</feature>
<feature type="domain" description="DUF2207" evidence="3">
    <location>
        <begin position="10"/>
        <end position="163"/>
    </location>
</feature>
<keyword evidence="2" id="KW-0812">Transmembrane</keyword>
<dbReference type="InterPro" id="IPR048389">
    <property type="entry name" value="YciQ-like_C"/>
</dbReference>
<protein>
    <recommendedName>
        <fullName evidence="7">DUF2207 domain-containing protein</fullName>
    </recommendedName>
</protein>
<evidence type="ECO:0000256" key="1">
    <source>
        <dbReference type="SAM" id="MobiDB-lite"/>
    </source>
</evidence>
<evidence type="ECO:0008006" key="7">
    <source>
        <dbReference type="Google" id="ProtNLM"/>
    </source>
</evidence>
<feature type="transmembrane region" description="Helical" evidence="2">
    <location>
        <begin position="378"/>
        <end position="400"/>
    </location>
</feature>
<feature type="compositionally biased region" description="Gly residues" evidence="1">
    <location>
        <begin position="541"/>
        <end position="564"/>
    </location>
</feature>
<reference evidence="5 6" key="1">
    <citation type="journal article" date="2013" name="Proc. Natl. Acad. Sci. U.S.A.">
        <title>Candidate phylum TM6 genome recovered from a hospital sink biofilm provides genomic insights into this uncultivated phylum.</title>
        <authorList>
            <person name="McLean J.S."/>
            <person name="Lombardo M.J."/>
            <person name="Badger J.H."/>
            <person name="Edlund A."/>
            <person name="Novotny M."/>
            <person name="Yee-Greenbaum J."/>
            <person name="Vyahhi N."/>
            <person name="Hall A.P."/>
            <person name="Yang Y."/>
            <person name="Dupont C.L."/>
            <person name="Ziegler M.G."/>
            <person name="Chitsaz H."/>
            <person name="Allen A.E."/>
            <person name="Yooseph S."/>
            <person name="Tesler G."/>
            <person name="Pevzner P.A."/>
            <person name="Friedman R.M."/>
            <person name="Nealson K.H."/>
            <person name="Venter J.C."/>
            <person name="Lasken R.S."/>
        </authorList>
    </citation>
    <scope>NUCLEOTIDE SEQUENCE [LARGE SCALE GENOMIC DNA]</scope>
    <source>
        <strain evidence="5 6">TM6SC1</strain>
    </source>
</reference>
<dbReference type="Pfam" id="PF20990">
    <property type="entry name" value="DUF2207_C"/>
    <property type="match status" value="1"/>
</dbReference>
<evidence type="ECO:0000259" key="4">
    <source>
        <dbReference type="Pfam" id="PF20990"/>
    </source>
</evidence>
<comment type="caution">
    <text evidence="5">The sequence shown here is derived from an EMBL/GenBank/DDBJ whole genome shotgun (WGS) entry which is preliminary data.</text>
</comment>
<gene>
    <name evidence="5" type="ORF">J120_03935</name>
</gene>
<dbReference type="STRING" id="1306947.J120_03935"/>
<feature type="domain" description="Predicted membrane protein YciQ-like C-terminal" evidence="4">
    <location>
        <begin position="263"/>
        <end position="490"/>
    </location>
</feature>
<dbReference type="EMBL" id="ARQD01000003">
    <property type="protein sequence ID" value="KIX85064.1"/>
    <property type="molecule type" value="Genomic_DNA"/>
</dbReference>
<proteinExistence type="predicted"/>
<organism evidence="5 6">
    <name type="scientific">candidate division TM6 bacterium JCVI TM6SC1</name>
    <dbReference type="NCBI Taxonomy" id="1306947"/>
    <lineage>
        <taxon>Bacteria</taxon>
        <taxon>Candidatus Babelota</taxon>
        <taxon>Vermiphilus</taxon>
    </lineage>
</organism>
<keyword evidence="6" id="KW-1185">Reference proteome</keyword>
<keyword evidence="2" id="KW-0472">Membrane</keyword>
<dbReference type="Proteomes" id="UP000032214">
    <property type="component" value="Unassembled WGS sequence"/>
</dbReference>